<dbReference type="InterPro" id="IPR050400">
    <property type="entry name" value="Bact_Cytoskel_RodZ"/>
</dbReference>
<evidence type="ECO:0000256" key="1">
    <source>
        <dbReference type="SAM" id="Phobius"/>
    </source>
</evidence>
<feature type="domain" description="Cytoskeleton protein RodZ-like C-terminal" evidence="2">
    <location>
        <begin position="259"/>
        <end position="329"/>
    </location>
</feature>
<keyword evidence="4" id="KW-1185">Reference proteome</keyword>
<dbReference type="Pfam" id="PF13464">
    <property type="entry name" value="RodZ_C"/>
    <property type="match status" value="1"/>
</dbReference>
<keyword evidence="1" id="KW-0812">Transmembrane</keyword>
<sequence length="331" mass="34595">MMSEMSQDQAQNLQEPLSSSVLPTAGAVLAAQRQQLGLSLLDVSAKLKLSKRQIEALESDRYGELPGNTFVRGFVRNYARLLELDPQPLIAYLDAHLPREAAQSALPRLRDEPLPVLRPSGSAGRSPFVIAILGAMALVLVGAGGYWLYEKSRRFEPELTLAPANSAVVLPAGGAAGDAPAQVAPQAAALPPGDQPVPAAVTAAVPVQTPPPNLPGNPPPAVASPVAVPAPVAPSTATAPVVVAPAAVPPTPASADIRVVAQRDSWVQIVDANGRRLVNELLPAGQSRSVAGTPPYRIRIGNGRHTELFYKGKPTDLAPYTKVDVANLELN</sequence>
<evidence type="ECO:0000313" key="3">
    <source>
        <dbReference type="EMBL" id="QDQ28194.1"/>
    </source>
</evidence>
<keyword evidence="1" id="KW-0472">Membrane</keyword>
<dbReference type="PANTHER" id="PTHR34475:SF1">
    <property type="entry name" value="CYTOSKELETON PROTEIN RODZ"/>
    <property type="match status" value="1"/>
</dbReference>
<dbReference type="InterPro" id="IPR025194">
    <property type="entry name" value="RodZ-like_C"/>
</dbReference>
<evidence type="ECO:0000313" key="4">
    <source>
        <dbReference type="Proteomes" id="UP000317550"/>
    </source>
</evidence>
<proteinExistence type="predicted"/>
<dbReference type="GO" id="GO:0003677">
    <property type="term" value="F:DNA binding"/>
    <property type="evidence" value="ECO:0007669"/>
    <property type="project" value="InterPro"/>
</dbReference>
<accession>A0A516SJ70</accession>
<dbReference type="PANTHER" id="PTHR34475">
    <property type="match status" value="1"/>
</dbReference>
<gene>
    <name evidence="3" type="ORF">FNU76_18600</name>
</gene>
<evidence type="ECO:0000259" key="2">
    <source>
        <dbReference type="Pfam" id="PF13464"/>
    </source>
</evidence>
<reference evidence="4" key="1">
    <citation type="submission" date="2019-07" db="EMBL/GenBank/DDBJ databases">
        <title>Chitinimonas sp. nov., isolated from Ny-Alesund, arctica soil.</title>
        <authorList>
            <person name="Xu Q."/>
            <person name="Peng F."/>
        </authorList>
    </citation>
    <scope>NUCLEOTIDE SEQUENCE [LARGE SCALE GENOMIC DNA]</scope>
    <source>
        <strain evidence="4">R3-44</strain>
    </source>
</reference>
<protein>
    <submittedName>
        <fullName evidence="3">Helix-turn-helix domain-containing protein</fullName>
    </submittedName>
</protein>
<keyword evidence="1" id="KW-1133">Transmembrane helix</keyword>
<feature type="transmembrane region" description="Helical" evidence="1">
    <location>
        <begin position="128"/>
        <end position="149"/>
    </location>
</feature>
<dbReference type="InterPro" id="IPR010982">
    <property type="entry name" value="Lambda_DNA-bd_dom_sf"/>
</dbReference>
<dbReference type="Gene3D" id="1.10.260.40">
    <property type="entry name" value="lambda repressor-like DNA-binding domains"/>
    <property type="match status" value="1"/>
</dbReference>
<organism evidence="3 4">
    <name type="scientific">Chitinimonas arctica</name>
    <dbReference type="NCBI Taxonomy" id="2594795"/>
    <lineage>
        <taxon>Bacteria</taxon>
        <taxon>Pseudomonadati</taxon>
        <taxon>Pseudomonadota</taxon>
        <taxon>Betaproteobacteria</taxon>
        <taxon>Neisseriales</taxon>
        <taxon>Chitinibacteraceae</taxon>
        <taxon>Chitinimonas</taxon>
    </lineage>
</organism>
<dbReference type="Proteomes" id="UP000317550">
    <property type="component" value="Chromosome"/>
</dbReference>
<dbReference type="Pfam" id="PF13413">
    <property type="entry name" value="HTH_25"/>
    <property type="match status" value="1"/>
</dbReference>
<dbReference type="AlphaFoldDB" id="A0A516SJ70"/>
<dbReference type="EMBL" id="CP041730">
    <property type="protein sequence ID" value="QDQ28194.1"/>
    <property type="molecule type" value="Genomic_DNA"/>
</dbReference>
<dbReference type="OrthoDB" id="5243487at2"/>
<dbReference type="KEGG" id="cari:FNU76_18600"/>
<name>A0A516SJ70_9NEIS</name>